<organism evidence="2 3">
    <name type="scientific">Seminavis robusta</name>
    <dbReference type="NCBI Taxonomy" id="568900"/>
    <lineage>
        <taxon>Eukaryota</taxon>
        <taxon>Sar</taxon>
        <taxon>Stramenopiles</taxon>
        <taxon>Ochrophyta</taxon>
        <taxon>Bacillariophyta</taxon>
        <taxon>Bacillariophyceae</taxon>
        <taxon>Bacillariophycidae</taxon>
        <taxon>Naviculales</taxon>
        <taxon>Naviculaceae</taxon>
        <taxon>Seminavis</taxon>
    </lineage>
</organism>
<evidence type="ECO:0000313" key="2">
    <source>
        <dbReference type="EMBL" id="CAB9497613.1"/>
    </source>
</evidence>
<proteinExistence type="predicted"/>
<comment type="caution">
    <text evidence="2">The sequence shown here is derived from an EMBL/GenBank/DDBJ whole genome shotgun (WGS) entry which is preliminary data.</text>
</comment>
<reference evidence="2" key="1">
    <citation type="submission" date="2020-06" db="EMBL/GenBank/DDBJ databases">
        <authorList>
            <consortium name="Plant Systems Biology data submission"/>
        </authorList>
    </citation>
    <scope>NUCLEOTIDE SEQUENCE</scope>
    <source>
        <strain evidence="2">D6</strain>
    </source>
</reference>
<feature type="region of interest" description="Disordered" evidence="1">
    <location>
        <begin position="1"/>
        <end position="30"/>
    </location>
</feature>
<dbReference type="Proteomes" id="UP001153069">
    <property type="component" value="Unassembled WGS sequence"/>
</dbReference>
<evidence type="ECO:0000256" key="1">
    <source>
        <dbReference type="SAM" id="MobiDB-lite"/>
    </source>
</evidence>
<name>A0A9N8D734_9STRA</name>
<gene>
    <name evidence="2" type="ORF">SEMRO_23_G015570.1</name>
</gene>
<dbReference type="EMBL" id="CAICTM010000023">
    <property type="protein sequence ID" value="CAB9497613.1"/>
    <property type="molecule type" value="Genomic_DNA"/>
</dbReference>
<keyword evidence="3" id="KW-1185">Reference proteome</keyword>
<feature type="compositionally biased region" description="Basic residues" evidence="1">
    <location>
        <begin position="16"/>
        <end position="30"/>
    </location>
</feature>
<accession>A0A9N8D734</accession>
<dbReference type="AlphaFoldDB" id="A0A9N8D734"/>
<protein>
    <submittedName>
        <fullName evidence="2">Uncharacterized protein</fullName>
    </submittedName>
</protein>
<evidence type="ECO:0000313" key="3">
    <source>
        <dbReference type="Proteomes" id="UP001153069"/>
    </source>
</evidence>
<sequence length="674" mass="75595">MKRKRKRTYTEDKKQGRNLRQKKKRRNKRRAKAMHHALQNTLKCMGKNEYVAFNADRSCPVMEKERECKWCDHRASEGAKKDCFVCGPVSLQKRSHGIKDLEFKPTLHYKNVDTDKGCHFVQCASCKIFQCMRCYSGFMEAMKQSKDGIHDDTVARSVKVLTVDLPQLLKDKPNQQHIIQIEPHLMTCCTQKKKFSAFFKESKCLRGSETEWELKLLGPDTNNQQTETHRETCRNQESTEHAEPVPPTMGYMVMEEGIAIAPDFTCTHLHALAGKHACGHLVINHREALRLNEEKLSFEGKLTEAACVRTQTLKILMPGTGPRGEREMKTKVQVVVLNKPKTPIHLTKGSMTLEGLKPMAVKSIVCFDSEYSTKLKNEGVDVLAVFSSSGMLLFGGLFGDAFDTKRFKKGDHGSGIFLDLWSCLSGSKKHEKKRTGGANGLAKEHMLDVIYMMGNPGVTGGREKRAVAHTIMGTEVKVSYFSTKQHKMVHFKYSVAKPGGQLVLTQNQYQGLQENTKGWVKQFVLNKAFTAELLRSLNTSEEFKRLLGSGVSFARDVQNVQSACNDAAGRYAAKQKGEGRLEPLQDLFVEYLARSCIFTILAHPVGWHKDRAGHQVNGHKVFVENKELFVLTDPPPVFGRYGRGGCPSGGCVGAIIDHTWLQVLEAVANDEGLA</sequence>